<accession>A0A4R3KBJ0</accession>
<evidence type="ECO:0000313" key="3">
    <source>
        <dbReference type="EMBL" id="TCS80395.1"/>
    </source>
</evidence>
<dbReference type="Proteomes" id="UP000295788">
    <property type="component" value="Unassembled WGS sequence"/>
</dbReference>
<dbReference type="Pfam" id="PF00571">
    <property type="entry name" value="CBS"/>
    <property type="match status" value="1"/>
</dbReference>
<keyword evidence="1" id="KW-0129">CBS domain</keyword>
<keyword evidence="4" id="KW-1185">Reference proteome</keyword>
<proteinExistence type="predicted"/>
<dbReference type="Gene3D" id="3.10.580.10">
    <property type="entry name" value="CBS-domain"/>
    <property type="match status" value="1"/>
</dbReference>
<gene>
    <name evidence="3" type="ORF">EDD72_11762</name>
</gene>
<dbReference type="EMBL" id="SMAB01000017">
    <property type="protein sequence ID" value="TCS80395.1"/>
    <property type="molecule type" value="Genomic_DNA"/>
</dbReference>
<evidence type="ECO:0000256" key="1">
    <source>
        <dbReference type="PROSITE-ProRule" id="PRU00703"/>
    </source>
</evidence>
<organism evidence="3 4">
    <name type="scientific">Tepidibacillus fermentans</name>
    <dbReference type="NCBI Taxonomy" id="1281767"/>
    <lineage>
        <taxon>Bacteria</taxon>
        <taxon>Bacillati</taxon>
        <taxon>Bacillota</taxon>
        <taxon>Bacilli</taxon>
        <taxon>Bacillales</taxon>
        <taxon>Bacillaceae</taxon>
        <taxon>Tepidibacillus</taxon>
    </lineage>
</organism>
<reference evidence="3 4" key="1">
    <citation type="submission" date="2019-03" db="EMBL/GenBank/DDBJ databases">
        <title>Genomic Encyclopedia of Type Strains, Phase IV (KMG-IV): sequencing the most valuable type-strain genomes for metagenomic binning, comparative biology and taxonomic classification.</title>
        <authorList>
            <person name="Goeker M."/>
        </authorList>
    </citation>
    <scope>NUCLEOTIDE SEQUENCE [LARGE SCALE GENOMIC DNA]</scope>
    <source>
        <strain evidence="3 4">DSM 23802</strain>
    </source>
</reference>
<feature type="domain" description="CBS" evidence="2">
    <location>
        <begin position="100"/>
        <end position="155"/>
    </location>
</feature>
<dbReference type="SUPFAM" id="SSF54631">
    <property type="entry name" value="CBS-domain pair"/>
    <property type="match status" value="1"/>
</dbReference>
<dbReference type="AlphaFoldDB" id="A0A4R3KBJ0"/>
<dbReference type="RefSeq" id="WP_132769850.1">
    <property type="nucleotide sequence ID" value="NZ_SMAB01000017.1"/>
</dbReference>
<dbReference type="OrthoDB" id="49104at2"/>
<sequence length="234" mass="27862">MRNSDRFLIAFNSIEKILRKHAPYDHYVPFSRLIGYVKKYNPIVMKYYDDLKEFSDLRNAIVHDSIDVNYAIAEPHDQVVQLIEKIEQELRQPMKVVPLFQKKVTTFQSTHTLKDILRAINTFSYSKFPIYDKQKFLGLLTKDGITNWIAKHVDKEPLSFSNVYLKDVLTHEKKKDENYRFIHQEMNIYDIKDIFRKNVEEGTYRIDALLITEHGDHKEPLLGIITLWDMMHLQ</sequence>
<dbReference type="InterPro" id="IPR046342">
    <property type="entry name" value="CBS_dom_sf"/>
</dbReference>
<name>A0A4R3KBJ0_9BACI</name>
<dbReference type="InterPro" id="IPR000644">
    <property type="entry name" value="CBS_dom"/>
</dbReference>
<comment type="caution">
    <text evidence="3">The sequence shown here is derived from an EMBL/GenBank/DDBJ whole genome shotgun (WGS) entry which is preliminary data.</text>
</comment>
<protein>
    <submittedName>
        <fullName evidence="3">CBS domain protein</fullName>
    </submittedName>
</protein>
<evidence type="ECO:0000313" key="4">
    <source>
        <dbReference type="Proteomes" id="UP000295788"/>
    </source>
</evidence>
<evidence type="ECO:0000259" key="2">
    <source>
        <dbReference type="PROSITE" id="PS51371"/>
    </source>
</evidence>
<dbReference type="PROSITE" id="PS51371">
    <property type="entry name" value="CBS"/>
    <property type="match status" value="1"/>
</dbReference>